<dbReference type="InterPro" id="IPR041916">
    <property type="entry name" value="Anti_sigma_zinc_sf"/>
</dbReference>
<accession>A0ABV5W0H3</accession>
<feature type="domain" description="Putative zinc-finger" evidence="4">
    <location>
        <begin position="6"/>
        <end position="40"/>
    </location>
</feature>
<gene>
    <name evidence="5" type="ORF">ACFFNY_19485</name>
</gene>
<dbReference type="EMBL" id="JBHMAG010000013">
    <property type="protein sequence ID" value="MFB9753756.1"/>
    <property type="molecule type" value="Genomic_DNA"/>
</dbReference>
<evidence type="ECO:0000256" key="2">
    <source>
        <dbReference type="ARBA" id="ARBA00024438"/>
    </source>
</evidence>
<dbReference type="RefSeq" id="WP_344914917.1">
    <property type="nucleotide sequence ID" value="NZ_BAAAYO010000014.1"/>
</dbReference>
<evidence type="ECO:0000313" key="5">
    <source>
        <dbReference type="EMBL" id="MFB9753756.1"/>
    </source>
</evidence>
<evidence type="ECO:0000256" key="1">
    <source>
        <dbReference type="ARBA" id="ARBA00024353"/>
    </source>
</evidence>
<protein>
    <recommendedName>
        <fullName evidence="2">Anti-sigma-W factor RsiW</fullName>
    </recommendedName>
</protein>
<dbReference type="Pfam" id="PF13490">
    <property type="entry name" value="zf-HC2"/>
    <property type="match status" value="1"/>
</dbReference>
<proteinExistence type="inferred from homology"/>
<organism evidence="5 6">
    <name type="scientific">Paenibacillus hodogayensis</name>
    <dbReference type="NCBI Taxonomy" id="279208"/>
    <lineage>
        <taxon>Bacteria</taxon>
        <taxon>Bacillati</taxon>
        <taxon>Bacillota</taxon>
        <taxon>Bacilli</taxon>
        <taxon>Bacillales</taxon>
        <taxon>Paenibacillaceae</taxon>
        <taxon>Paenibacillus</taxon>
    </lineage>
</organism>
<reference evidence="5 6" key="1">
    <citation type="submission" date="2024-09" db="EMBL/GenBank/DDBJ databases">
        <authorList>
            <person name="Sun Q."/>
            <person name="Mori K."/>
        </authorList>
    </citation>
    <scope>NUCLEOTIDE SEQUENCE [LARGE SCALE GENOMIC DNA]</scope>
    <source>
        <strain evidence="5 6">JCM 12520</strain>
    </source>
</reference>
<comment type="caution">
    <text evidence="5">The sequence shown here is derived from an EMBL/GenBank/DDBJ whole genome shotgun (WGS) entry which is preliminary data.</text>
</comment>
<dbReference type="Proteomes" id="UP001589619">
    <property type="component" value="Unassembled WGS sequence"/>
</dbReference>
<keyword evidence="3" id="KW-0812">Transmembrane</keyword>
<sequence>MSKTPCDLIGDLLPLYADQVCSESSRSIVEDHLAECADCREQLKQIRDELNVPLPAVEQNRGESRMLQGLSAVWSRSVKKAYWKGAAIAGLLGAVIVGGYFGLVHWNVTTVSGDQVQITDVSRLADGRIVYHVKLTDGYALNEVRFDDDANGNLYLTPYRPVIKSKPITGTGLFNKYYWFNEQEPMGGKDITALYFGTRKNAVLVWKKGMSLPAASEKVEALLRD</sequence>
<evidence type="ECO:0000259" key="4">
    <source>
        <dbReference type="Pfam" id="PF13490"/>
    </source>
</evidence>
<comment type="similarity">
    <text evidence="1">Belongs to the zinc-associated anti-sigma factor (ZAS) superfamily. Anti-sigma-W factor family.</text>
</comment>
<evidence type="ECO:0000256" key="3">
    <source>
        <dbReference type="SAM" id="Phobius"/>
    </source>
</evidence>
<keyword evidence="6" id="KW-1185">Reference proteome</keyword>
<evidence type="ECO:0000313" key="6">
    <source>
        <dbReference type="Proteomes" id="UP001589619"/>
    </source>
</evidence>
<dbReference type="InterPro" id="IPR027383">
    <property type="entry name" value="Znf_put"/>
</dbReference>
<name>A0ABV5W0H3_9BACL</name>
<feature type="transmembrane region" description="Helical" evidence="3">
    <location>
        <begin position="86"/>
        <end position="106"/>
    </location>
</feature>
<dbReference type="Gene3D" id="1.10.10.1320">
    <property type="entry name" value="Anti-sigma factor, zinc-finger domain"/>
    <property type="match status" value="1"/>
</dbReference>
<keyword evidence="3" id="KW-0472">Membrane</keyword>
<keyword evidence="3" id="KW-1133">Transmembrane helix</keyword>